<dbReference type="Proteomes" id="UP000011087">
    <property type="component" value="Unassembled WGS sequence"/>
</dbReference>
<evidence type="ECO:0000259" key="4">
    <source>
        <dbReference type="PROSITE" id="PS51203"/>
    </source>
</evidence>
<dbReference type="InterPro" id="IPR008978">
    <property type="entry name" value="HSP20-like_chaperone"/>
</dbReference>
<keyword evidence="7" id="KW-1185">Reference proteome</keyword>
<dbReference type="GO" id="GO:0006457">
    <property type="term" value="P:protein folding"/>
    <property type="evidence" value="ECO:0007669"/>
    <property type="project" value="TreeGrafter"/>
</dbReference>
<gene>
    <name evidence="5" type="ORF">GUITHDRAFT_159699</name>
</gene>
<dbReference type="GO" id="GO:0051082">
    <property type="term" value="F:unfolded protein binding"/>
    <property type="evidence" value="ECO:0007669"/>
    <property type="project" value="TreeGrafter"/>
</dbReference>
<dbReference type="HOGENOM" id="CLU_047332_1_0_1"/>
<dbReference type="InterPro" id="IPR007052">
    <property type="entry name" value="CS_dom"/>
</dbReference>
<evidence type="ECO:0000313" key="7">
    <source>
        <dbReference type="Proteomes" id="UP000011087"/>
    </source>
</evidence>
<dbReference type="OMA" id="TMEWWAT"/>
<dbReference type="PROSITE" id="PS51203">
    <property type="entry name" value="CS"/>
    <property type="match status" value="1"/>
</dbReference>
<dbReference type="PaxDb" id="55529-EKX45230"/>
<feature type="region of interest" description="Disordered" evidence="3">
    <location>
        <begin position="101"/>
        <end position="161"/>
    </location>
</feature>
<dbReference type="CDD" id="cd06467">
    <property type="entry name" value="p23_NUDC_like"/>
    <property type="match status" value="1"/>
</dbReference>
<reference evidence="7" key="2">
    <citation type="submission" date="2012-11" db="EMBL/GenBank/DDBJ databases">
        <authorList>
            <person name="Kuo A."/>
            <person name="Curtis B.A."/>
            <person name="Tanifuji G."/>
            <person name="Burki F."/>
            <person name="Gruber A."/>
            <person name="Irimia M."/>
            <person name="Maruyama S."/>
            <person name="Arias M.C."/>
            <person name="Ball S.G."/>
            <person name="Gile G.H."/>
            <person name="Hirakawa Y."/>
            <person name="Hopkins J.F."/>
            <person name="Rensing S.A."/>
            <person name="Schmutz J."/>
            <person name="Symeonidi A."/>
            <person name="Elias M."/>
            <person name="Eveleigh R.J."/>
            <person name="Herman E.K."/>
            <person name="Klute M.J."/>
            <person name="Nakayama T."/>
            <person name="Obornik M."/>
            <person name="Reyes-Prieto A."/>
            <person name="Armbrust E.V."/>
            <person name="Aves S.J."/>
            <person name="Beiko R.G."/>
            <person name="Coutinho P."/>
            <person name="Dacks J.B."/>
            <person name="Durnford D.G."/>
            <person name="Fast N.M."/>
            <person name="Green B.R."/>
            <person name="Grisdale C."/>
            <person name="Hempe F."/>
            <person name="Henrissat B."/>
            <person name="Hoppner M.P."/>
            <person name="Ishida K.-I."/>
            <person name="Kim E."/>
            <person name="Koreny L."/>
            <person name="Kroth P.G."/>
            <person name="Liu Y."/>
            <person name="Malik S.-B."/>
            <person name="Maier U.G."/>
            <person name="McRose D."/>
            <person name="Mock T."/>
            <person name="Neilson J.A."/>
            <person name="Onodera N.T."/>
            <person name="Poole A.M."/>
            <person name="Pritham E.J."/>
            <person name="Richards T.A."/>
            <person name="Rocap G."/>
            <person name="Roy S.W."/>
            <person name="Sarai C."/>
            <person name="Schaack S."/>
            <person name="Shirato S."/>
            <person name="Slamovits C.H."/>
            <person name="Spencer D.F."/>
            <person name="Suzuki S."/>
            <person name="Worden A.Z."/>
            <person name="Zauner S."/>
            <person name="Barry K."/>
            <person name="Bell C."/>
            <person name="Bharti A.K."/>
            <person name="Crow J.A."/>
            <person name="Grimwood J."/>
            <person name="Kramer R."/>
            <person name="Lindquist E."/>
            <person name="Lucas S."/>
            <person name="Salamov A."/>
            <person name="McFadden G.I."/>
            <person name="Lane C.E."/>
            <person name="Keeling P.J."/>
            <person name="Gray M.W."/>
            <person name="Grigoriev I.V."/>
            <person name="Archibald J.M."/>
        </authorList>
    </citation>
    <scope>NUCLEOTIDE SEQUENCE</scope>
    <source>
        <strain evidence="7">CCMP2712</strain>
    </source>
</reference>
<name>L1JAW3_GUITC</name>
<evidence type="ECO:0000256" key="3">
    <source>
        <dbReference type="SAM" id="MobiDB-lite"/>
    </source>
</evidence>
<dbReference type="GO" id="GO:0005737">
    <property type="term" value="C:cytoplasm"/>
    <property type="evidence" value="ECO:0007669"/>
    <property type="project" value="UniProtKB-SubCell"/>
</dbReference>
<evidence type="ECO:0000256" key="1">
    <source>
        <dbReference type="ARBA" id="ARBA00004496"/>
    </source>
</evidence>
<dbReference type="SUPFAM" id="SSF49764">
    <property type="entry name" value="HSP20-like chaperones"/>
    <property type="match status" value="1"/>
</dbReference>
<dbReference type="Gene3D" id="2.60.40.790">
    <property type="match status" value="1"/>
</dbReference>
<dbReference type="RefSeq" id="XP_005832210.1">
    <property type="nucleotide sequence ID" value="XM_005832153.1"/>
</dbReference>
<dbReference type="FunFam" id="2.60.40.790:FF:000001">
    <property type="entry name" value="Nuclear migration protein nudC"/>
    <property type="match status" value="1"/>
</dbReference>
<evidence type="ECO:0000256" key="2">
    <source>
        <dbReference type="ARBA" id="ARBA00022490"/>
    </source>
</evidence>
<keyword evidence="2" id="KW-0963">Cytoplasm</keyword>
<dbReference type="GeneID" id="17301835"/>
<protein>
    <recommendedName>
        <fullName evidence="4">CS domain-containing protein</fullName>
    </recommendedName>
</protein>
<dbReference type="AlphaFoldDB" id="L1JAW3"/>
<reference evidence="5 7" key="1">
    <citation type="journal article" date="2012" name="Nature">
        <title>Algal genomes reveal evolutionary mosaicism and the fate of nucleomorphs.</title>
        <authorList>
            <consortium name="DOE Joint Genome Institute"/>
            <person name="Curtis B.A."/>
            <person name="Tanifuji G."/>
            <person name="Burki F."/>
            <person name="Gruber A."/>
            <person name="Irimia M."/>
            <person name="Maruyama S."/>
            <person name="Arias M.C."/>
            <person name="Ball S.G."/>
            <person name="Gile G.H."/>
            <person name="Hirakawa Y."/>
            <person name="Hopkins J.F."/>
            <person name="Kuo A."/>
            <person name="Rensing S.A."/>
            <person name="Schmutz J."/>
            <person name="Symeonidi A."/>
            <person name="Elias M."/>
            <person name="Eveleigh R.J."/>
            <person name="Herman E.K."/>
            <person name="Klute M.J."/>
            <person name="Nakayama T."/>
            <person name="Obornik M."/>
            <person name="Reyes-Prieto A."/>
            <person name="Armbrust E.V."/>
            <person name="Aves S.J."/>
            <person name="Beiko R.G."/>
            <person name="Coutinho P."/>
            <person name="Dacks J.B."/>
            <person name="Durnford D.G."/>
            <person name="Fast N.M."/>
            <person name="Green B.R."/>
            <person name="Grisdale C.J."/>
            <person name="Hempel F."/>
            <person name="Henrissat B."/>
            <person name="Hoppner M.P."/>
            <person name="Ishida K."/>
            <person name="Kim E."/>
            <person name="Koreny L."/>
            <person name="Kroth P.G."/>
            <person name="Liu Y."/>
            <person name="Malik S.B."/>
            <person name="Maier U.G."/>
            <person name="McRose D."/>
            <person name="Mock T."/>
            <person name="Neilson J.A."/>
            <person name="Onodera N.T."/>
            <person name="Poole A.M."/>
            <person name="Pritham E.J."/>
            <person name="Richards T.A."/>
            <person name="Rocap G."/>
            <person name="Roy S.W."/>
            <person name="Sarai C."/>
            <person name="Schaack S."/>
            <person name="Shirato S."/>
            <person name="Slamovits C.H."/>
            <person name="Spencer D.F."/>
            <person name="Suzuki S."/>
            <person name="Worden A.Z."/>
            <person name="Zauner S."/>
            <person name="Barry K."/>
            <person name="Bell C."/>
            <person name="Bharti A.K."/>
            <person name="Crow J.A."/>
            <person name="Grimwood J."/>
            <person name="Kramer R."/>
            <person name="Lindquist E."/>
            <person name="Lucas S."/>
            <person name="Salamov A."/>
            <person name="McFadden G.I."/>
            <person name="Lane C.E."/>
            <person name="Keeling P.J."/>
            <person name="Gray M.W."/>
            <person name="Grigoriev I.V."/>
            <person name="Archibald J.M."/>
        </authorList>
    </citation>
    <scope>NUCLEOTIDE SEQUENCE</scope>
    <source>
        <strain evidence="5 7">CCMP2712</strain>
    </source>
</reference>
<dbReference type="PANTHER" id="PTHR12356:SF3">
    <property type="entry name" value="NUCLEAR MIGRATION PROTEIN NUDC"/>
    <property type="match status" value="1"/>
</dbReference>
<reference evidence="6" key="3">
    <citation type="submission" date="2015-06" db="UniProtKB">
        <authorList>
            <consortium name="EnsemblProtists"/>
        </authorList>
    </citation>
    <scope>IDENTIFICATION</scope>
</reference>
<accession>L1JAW3</accession>
<dbReference type="eggNOG" id="KOG2265">
    <property type="taxonomic scope" value="Eukaryota"/>
</dbReference>
<dbReference type="PANTHER" id="PTHR12356">
    <property type="entry name" value="NUCLEAR MOVEMENT PROTEIN NUDC"/>
    <property type="match status" value="1"/>
</dbReference>
<dbReference type="InterPro" id="IPR037898">
    <property type="entry name" value="NudC_fam"/>
</dbReference>
<feature type="domain" description="CS" evidence="4">
    <location>
        <begin position="159"/>
        <end position="255"/>
    </location>
</feature>
<feature type="compositionally biased region" description="Basic and acidic residues" evidence="3">
    <location>
        <begin position="101"/>
        <end position="139"/>
    </location>
</feature>
<organism evidence="5">
    <name type="scientific">Guillardia theta (strain CCMP2712)</name>
    <name type="common">Cryptophyte</name>
    <dbReference type="NCBI Taxonomy" id="905079"/>
    <lineage>
        <taxon>Eukaryota</taxon>
        <taxon>Cryptophyceae</taxon>
        <taxon>Pyrenomonadales</taxon>
        <taxon>Geminigeraceae</taxon>
        <taxon>Guillardia</taxon>
    </lineage>
</organism>
<comment type="subcellular location">
    <subcellularLocation>
        <location evidence="1">Cytoplasm</location>
    </subcellularLocation>
</comment>
<dbReference type="Pfam" id="PF04969">
    <property type="entry name" value="CS"/>
    <property type="match status" value="1"/>
</dbReference>
<proteinExistence type="predicted"/>
<dbReference type="OrthoDB" id="416217at2759"/>
<dbReference type="STRING" id="905079.L1JAW3"/>
<evidence type="ECO:0000313" key="6">
    <source>
        <dbReference type="EnsemblProtists" id="EKX45230"/>
    </source>
</evidence>
<evidence type="ECO:0000313" key="5">
    <source>
        <dbReference type="EMBL" id="EKX45230.1"/>
    </source>
</evidence>
<dbReference type="KEGG" id="gtt:GUITHDRAFT_159699"/>
<dbReference type="EnsemblProtists" id="EKX45230">
    <property type="protein sequence ID" value="EKX45230"/>
    <property type="gene ID" value="GUITHDRAFT_159699"/>
</dbReference>
<sequence length="328" mass="38011">MAGNTKYDDTLFAMMTQHESEMEFLNTIFGFLQRRTQCFNGPKAENNFQTLINTLSHQLDVYRKAEYKKQQGIDEDDEELKKIEEEKKKKQLAEEKAAKEARELAEARKKEQAEREKLRKAKEERGEIPKEPEEPKDKESEDEDEGEDNKGAKPISNGGVTDKYTWTQTLSEVQVIIDSQKLGLPPGVPLKSRDLTVSLTKKKLKIQLKGKEPLVDGELHKEVKTDTFIWTIEDANRLVLSMDKENGMEWWKCVIIGDPEINTRKVEPENSSLSDLDGDTRQTVEKMMFDQRQKAMGLPTSEEQKKQDMLKKFMEQHPEMDFSKCKFN</sequence>
<dbReference type="EMBL" id="JH993000">
    <property type="protein sequence ID" value="EKX45230.1"/>
    <property type="molecule type" value="Genomic_DNA"/>
</dbReference>